<dbReference type="Gene3D" id="3.30.200.20">
    <property type="entry name" value="Phosphorylase Kinase, domain 1"/>
    <property type="match status" value="1"/>
</dbReference>
<proteinExistence type="predicted"/>
<organism evidence="1 2">
    <name type="scientific">Meloidogyne incognita</name>
    <name type="common">Southern root-knot nematode worm</name>
    <name type="synonym">Oxyuris incognita</name>
    <dbReference type="NCBI Taxonomy" id="6306"/>
    <lineage>
        <taxon>Eukaryota</taxon>
        <taxon>Metazoa</taxon>
        <taxon>Ecdysozoa</taxon>
        <taxon>Nematoda</taxon>
        <taxon>Chromadorea</taxon>
        <taxon>Rhabditida</taxon>
        <taxon>Tylenchina</taxon>
        <taxon>Tylenchomorpha</taxon>
        <taxon>Tylenchoidea</taxon>
        <taxon>Meloidogynidae</taxon>
        <taxon>Meloidogyninae</taxon>
        <taxon>Meloidogyne</taxon>
        <taxon>Meloidogyne incognita group</taxon>
    </lineage>
</organism>
<name>A0A914N5Z5_MELIC</name>
<dbReference type="AlphaFoldDB" id="A0A914N5Z5"/>
<accession>A0A914N5Z5</accession>
<reference evidence="2" key="1">
    <citation type="submission" date="2022-11" db="UniProtKB">
        <authorList>
            <consortium name="WormBaseParasite"/>
        </authorList>
    </citation>
    <scope>IDENTIFICATION</scope>
</reference>
<dbReference type="SUPFAM" id="SSF56112">
    <property type="entry name" value="Protein kinase-like (PK-like)"/>
    <property type="match status" value="1"/>
</dbReference>
<protein>
    <submittedName>
        <fullName evidence="2">Protein kinase domain-containing protein</fullName>
    </submittedName>
</protein>
<keyword evidence="1" id="KW-1185">Reference proteome</keyword>
<dbReference type="WBParaSite" id="Minc3s04191g35704">
    <property type="protein sequence ID" value="Minc3s04191g35704"/>
    <property type="gene ID" value="Minc3s04191g35704"/>
</dbReference>
<evidence type="ECO:0000313" key="2">
    <source>
        <dbReference type="WBParaSite" id="Minc3s04191g35704"/>
    </source>
</evidence>
<dbReference type="InterPro" id="IPR011009">
    <property type="entry name" value="Kinase-like_dom_sf"/>
</dbReference>
<sequence>MSQRKHIESQTYKVVDYLSKGAFSSVYKVVDCKDGSMFAVKEEQSKPGCQFKVLREIAILEAVKGSTENDQKRFAVLQSTCNLDTSMLFVMTLFGVPRSKKDAALSTTKK</sequence>
<evidence type="ECO:0000313" key="1">
    <source>
        <dbReference type="Proteomes" id="UP000887563"/>
    </source>
</evidence>
<dbReference type="Proteomes" id="UP000887563">
    <property type="component" value="Unplaced"/>
</dbReference>